<proteinExistence type="predicted"/>
<sequence>MGWYNVKSPAAAPIYLGGSRFARSTHDKALRNAWSDTCSLADLQGATHDREAVIDPGYTGELVHLFQQLRERFGGPSGSRTAEWLAKYDRVWRDLQSIFVSDDRRLVRERRTHLLKAVERMDEMGFIRNRHFATRLLLASSSKHDESVKPHDVRKEHTVTFHDLWRLLCRSALTFACVQLMELVVERLRESPVGHTTVAMEKIVSEFLLMQHDDDRRRAALMAWQEEEAKFMLGLVVAAARSTNDLPSRTRQRRGATSRTTYAAQKDAVDVLRVLAERLRAEQDMMVDCVEKTVEADDTDRRNEGNVKLGAFAQVLLNNGLLDPVS</sequence>
<dbReference type="EMBL" id="JABANM010008159">
    <property type="protein sequence ID" value="KAF4743084.1"/>
    <property type="molecule type" value="Genomic_DNA"/>
</dbReference>
<organism evidence="1 2">
    <name type="scientific">Perkinsus olseni</name>
    <name type="common">Perkinsus atlanticus</name>
    <dbReference type="NCBI Taxonomy" id="32597"/>
    <lineage>
        <taxon>Eukaryota</taxon>
        <taxon>Sar</taxon>
        <taxon>Alveolata</taxon>
        <taxon>Perkinsozoa</taxon>
        <taxon>Perkinsea</taxon>
        <taxon>Perkinsida</taxon>
        <taxon>Perkinsidae</taxon>
        <taxon>Perkinsus</taxon>
    </lineage>
</organism>
<dbReference type="Proteomes" id="UP000574390">
    <property type="component" value="Unassembled WGS sequence"/>
</dbReference>
<evidence type="ECO:0000313" key="1">
    <source>
        <dbReference type="EMBL" id="KAF4743084.1"/>
    </source>
</evidence>
<gene>
    <name evidence="1" type="ORF">FOZ62_023668</name>
</gene>
<comment type="caution">
    <text evidence="1">The sequence shown here is derived from an EMBL/GenBank/DDBJ whole genome shotgun (WGS) entry which is preliminary data.</text>
</comment>
<accession>A0A7J6TCS3</accession>
<name>A0A7J6TCS3_PEROL</name>
<evidence type="ECO:0000313" key="2">
    <source>
        <dbReference type="Proteomes" id="UP000574390"/>
    </source>
</evidence>
<reference evidence="1 2" key="1">
    <citation type="submission" date="2020-04" db="EMBL/GenBank/DDBJ databases">
        <title>Perkinsus olseni comparative genomics.</title>
        <authorList>
            <person name="Bogema D.R."/>
        </authorList>
    </citation>
    <scope>NUCLEOTIDE SEQUENCE [LARGE SCALE GENOMIC DNA]</scope>
    <source>
        <strain evidence="1">ATCC PRA-205</strain>
    </source>
</reference>
<protein>
    <submittedName>
        <fullName evidence="1">Uncharacterized protein</fullName>
    </submittedName>
</protein>
<dbReference type="AlphaFoldDB" id="A0A7J6TCS3"/>